<keyword evidence="1" id="KW-1133">Transmembrane helix</keyword>
<dbReference type="Proteomes" id="UP000503018">
    <property type="component" value="Chromosome"/>
</dbReference>
<dbReference type="EMBL" id="CP053015">
    <property type="protein sequence ID" value="QJQ31140.1"/>
    <property type="molecule type" value="Genomic_DNA"/>
</dbReference>
<feature type="transmembrane region" description="Helical" evidence="1">
    <location>
        <begin position="223"/>
        <end position="248"/>
    </location>
</feature>
<protein>
    <submittedName>
        <fullName evidence="2">O-antigen ligase domain-containing protein</fullName>
    </submittedName>
</protein>
<evidence type="ECO:0000313" key="3">
    <source>
        <dbReference type="Proteomes" id="UP000503018"/>
    </source>
</evidence>
<evidence type="ECO:0000313" key="2">
    <source>
        <dbReference type="EMBL" id="QJQ31140.1"/>
    </source>
</evidence>
<feature type="transmembrane region" description="Helical" evidence="1">
    <location>
        <begin position="400"/>
        <end position="416"/>
    </location>
</feature>
<dbReference type="GO" id="GO:0016874">
    <property type="term" value="F:ligase activity"/>
    <property type="evidence" value="ECO:0007669"/>
    <property type="project" value="UniProtKB-KW"/>
</dbReference>
<feature type="transmembrane region" description="Helical" evidence="1">
    <location>
        <begin position="24"/>
        <end position="47"/>
    </location>
</feature>
<feature type="transmembrane region" description="Helical" evidence="1">
    <location>
        <begin position="343"/>
        <end position="370"/>
    </location>
</feature>
<keyword evidence="1" id="KW-0472">Membrane</keyword>
<proteinExistence type="predicted"/>
<reference evidence="2 3" key="1">
    <citation type="submission" date="2020-01" db="EMBL/GenBank/DDBJ databases">
        <title>Sphingomonas sp. strain CSW-10.</title>
        <authorList>
            <person name="Chen W.-M."/>
        </authorList>
    </citation>
    <scope>NUCLEOTIDE SEQUENCE [LARGE SCALE GENOMIC DNA]</scope>
    <source>
        <strain evidence="2 3">CSW-10</strain>
    </source>
</reference>
<dbReference type="RefSeq" id="WP_169943353.1">
    <property type="nucleotide sequence ID" value="NZ_CP053015.1"/>
</dbReference>
<feature type="transmembrane region" description="Helical" evidence="1">
    <location>
        <begin position="260"/>
        <end position="281"/>
    </location>
</feature>
<organism evidence="2 3">
    <name type="scientific">Sphingomonas lacunae</name>
    <dbReference type="NCBI Taxonomy" id="2698828"/>
    <lineage>
        <taxon>Bacteria</taxon>
        <taxon>Pseudomonadati</taxon>
        <taxon>Pseudomonadota</taxon>
        <taxon>Alphaproteobacteria</taxon>
        <taxon>Sphingomonadales</taxon>
        <taxon>Sphingomonadaceae</taxon>
        <taxon>Sphingomonas</taxon>
    </lineage>
</organism>
<feature type="transmembrane region" description="Helical" evidence="1">
    <location>
        <begin position="68"/>
        <end position="88"/>
    </location>
</feature>
<accession>A0A6M4ARU6</accession>
<name>A0A6M4ARU6_9SPHN</name>
<dbReference type="AlphaFoldDB" id="A0A6M4ARU6"/>
<keyword evidence="2" id="KW-0436">Ligase</keyword>
<evidence type="ECO:0000256" key="1">
    <source>
        <dbReference type="SAM" id="Phobius"/>
    </source>
</evidence>
<feature type="transmembrane region" description="Helical" evidence="1">
    <location>
        <begin position="108"/>
        <end position="128"/>
    </location>
</feature>
<sequence length="425" mass="46800">MAASAADPEILPERLIVFAITSTWWLYLVGGLYILGPVLGWILAALVARAYFFGDVLPVRERPVPISWPILVWLIGMVAMLIILWIGHRNFSLGTGPTIKSSVGWAKGWALIALYPLAGACLCIRAEVIYRAICRLGKQTILILPIFLVAPFAGLPSKLWVSPLKVVGGSGDEYFAVILYTLEPGVGTPRWQFFAPWSPAAGMMAVIYLLCALEEKDPRWKAWGVSAGLLVGLLSQSRLALVALLLVWPMSWAVSKLSKAWVWFVAAPAILLAAWFAPALIDLANQVQADFAGARADSTRVRETLGRIAIERWENEAYWFGHGVVERGPHLVEYMPIGSHHSWYGLLFVKGLAGLLAFAIPMAVTLFVTFRVAVTRDIGRVGLSMILVYALYSFGENMEVLTYLTWPALLIMGIALRREQVPRAG</sequence>
<feature type="transmembrane region" description="Helical" evidence="1">
    <location>
        <begin position="140"/>
        <end position="161"/>
    </location>
</feature>
<keyword evidence="1" id="KW-0812">Transmembrane</keyword>
<dbReference type="KEGG" id="slan:GV829_00635"/>
<keyword evidence="3" id="KW-1185">Reference proteome</keyword>
<gene>
    <name evidence="2" type="ORF">GV829_00635</name>
</gene>